<feature type="transmembrane region" description="Helical" evidence="10">
    <location>
        <begin position="106"/>
        <end position="127"/>
    </location>
</feature>
<evidence type="ECO:0000256" key="4">
    <source>
        <dbReference type="ARBA" id="ARBA00022692"/>
    </source>
</evidence>
<organism evidence="12 13">
    <name type="scientific">Synoicihabitans lomoniglobus</name>
    <dbReference type="NCBI Taxonomy" id="2909285"/>
    <lineage>
        <taxon>Bacteria</taxon>
        <taxon>Pseudomonadati</taxon>
        <taxon>Verrucomicrobiota</taxon>
        <taxon>Opitutia</taxon>
        <taxon>Opitutales</taxon>
        <taxon>Opitutaceae</taxon>
        <taxon>Synoicihabitans</taxon>
    </lineage>
</organism>
<dbReference type="KEGG" id="slom:PXH66_01805"/>
<dbReference type="InterPro" id="IPR030192">
    <property type="entry name" value="YbdG"/>
</dbReference>
<evidence type="ECO:0000256" key="7">
    <source>
        <dbReference type="ARBA" id="ARBA00023136"/>
    </source>
</evidence>
<dbReference type="SUPFAM" id="SSF50182">
    <property type="entry name" value="Sm-like ribonucleoproteins"/>
    <property type="match status" value="1"/>
</dbReference>
<dbReference type="AlphaFoldDB" id="A0AAF0CPM9"/>
<dbReference type="EMBL" id="CP119075">
    <property type="protein sequence ID" value="WED65584.1"/>
    <property type="molecule type" value="Genomic_DNA"/>
</dbReference>
<protein>
    <recommendedName>
        <fullName evidence="8">Mechanosensing system component YbdG</fullName>
    </recommendedName>
    <alternativeName>
        <fullName evidence="9">Mechanosensitive channel homolog YbdG</fullName>
    </alternativeName>
</protein>
<sequence>MNPAITQLKDFLLSHHVDELYAQAIATGAGVIGLFVLAWAVNYIAKHIILRAVNAVVRRTKFQWDDVLLDTGVFTRLSHLAPALVINTFGASVLGDSPRVLAGVSGAVSLYLICIWLGVLFAILNAVHIVSQQKGAKKGVPVKGFIQAIKLVSVVVSLIFMLAILLNKSPVYLFSGLGALTAVLLFVFKDAILGFVAGIQISANNMVTVGDWIEMPSAGADGDVIDVSLTTVKVQNWDKTITTIPTYSLISDSFRNWKGMSESGGRRIKRSIHFDISSIRFADEEQLERWSKIGHVREHLERKKTEIAKDNEKLGEAANVLGNGRRLTNIGTFRAYCLIYLKTHKDIDQEKTLLVRQLEPTEHGLPLQIYTFVNNTAWAYYEGVQSDIFDHLLSVAKVFDLRVFQEPSGSDIVTGIAALKSTAAKES</sequence>
<evidence type="ECO:0000256" key="2">
    <source>
        <dbReference type="ARBA" id="ARBA00022475"/>
    </source>
</evidence>
<evidence type="ECO:0000256" key="10">
    <source>
        <dbReference type="SAM" id="Phobius"/>
    </source>
</evidence>
<dbReference type="Pfam" id="PF00924">
    <property type="entry name" value="MS_channel_2nd"/>
    <property type="match status" value="1"/>
</dbReference>
<feature type="transmembrane region" description="Helical" evidence="10">
    <location>
        <begin position="172"/>
        <end position="196"/>
    </location>
</feature>
<dbReference type="FunFam" id="2.30.30.60:FF:000002">
    <property type="entry name" value="Mechanosensitive ion channel family protein"/>
    <property type="match status" value="1"/>
</dbReference>
<evidence type="ECO:0000259" key="11">
    <source>
        <dbReference type="Pfam" id="PF00924"/>
    </source>
</evidence>
<evidence type="ECO:0000256" key="8">
    <source>
        <dbReference type="ARBA" id="ARBA00093630"/>
    </source>
</evidence>
<dbReference type="Gene3D" id="2.30.30.60">
    <property type="match status" value="1"/>
</dbReference>
<proteinExistence type="predicted"/>
<dbReference type="GO" id="GO:0005886">
    <property type="term" value="C:plasma membrane"/>
    <property type="evidence" value="ECO:0007669"/>
    <property type="project" value="UniProtKB-SubCell"/>
</dbReference>
<comment type="subcellular location">
    <subcellularLocation>
        <location evidence="1">Cell inner membrane</location>
        <topology evidence="1">Multi-pass membrane protein</topology>
    </subcellularLocation>
</comment>
<feature type="domain" description="Mechanosensitive ion channel MscS" evidence="11">
    <location>
        <begin position="191"/>
        <end position="258"/>
    </location>
</feature>
<keyword evidence="2" id="KW-1003">Cell membrane</keyword>
<keyword evidence="6" id="KW-0346">Stress response</keyword>
<evidence type="ECO:0000313" key="12">
    <source>
        <dbReference type="EMBL" id="WED65584.1"/>
    </source>
</evidence>
<evidence type="ECO:0000256" key="9">
    <source>
        <dbReference type="ARBA" id="ARBA00093659"/>
    </source>
</evidence>
<evidence type="ECO:0000256" key="1">
    <source>
        <dbReference type="ARBA" id="ARBA00004429"/>
    </source>
</evidence>
<feature type="transmembrane region" description="Helical" evidence="10">
    <location>
        <begin position="148"/>
        <end position="166"/>
    </location>
</feature>
<accession>A0AAF0CPM9</accession>
<keyword evidence="13" id="KW-1185">Reference proteome</keyword>
<dbReference type="GO" id="GO:0071470">
    <property type="term" value="P:cellular response to osmotic stress"/>
    <property type="evidence" value="ECO:0007669"/>
    <property type="project" value="InterPro"/>
</dbReference>
<name>A0AAF0CPM9_9BACT</name>
<dbReference type="InterPro" id="IPR023408">
    <property type="entry name" value="MscS_beta-dom_sf"/>
</dbReference>
<dbReference type="InterPro" id="IPR010920">
    <property type="entry name" value="LSM_dom_sf"/>
</dbReference>
<feature type="transmembrane region" description="Helical" evidence="10">
    <location>
        <begin position="20"/>
        <end position="41"/>
    </location>
</feature>
<evidence type="ECO:0000256" key="3">
    <source>
        <dbReference type="ARBA" id="ARBA00022519"/>
    </source>
</evidence>
<dbReference type="PANTHER" id="PTHR30414">
    <property type="entry name" value="MINICONDUCTANCE MECHANOSENSITIVE CHANNEL YBDG"/>
    <property type="match status" value="1"/>
</dbReference>
<keyword evidence="3" id="KW-0997">Cell inner membrane</keyword>
<keyword evidence="4 10" id="KW-0812">Transmembrane</keyword>
<dbReference type="PANTHER" id="PTHR30414:SF0">
    <property type="entry name" value="MINICONDUCTANCE MECHANOSENSITIVE CHANNEL YBDG"/>
    <property type="match status" value="1"/>
</dbReference>
<keyword evidence="5 10" id="KW-1133">Transmembrane helix</keyword>
<evidence type="ECO:0000256" key="6">
    <source>
        <dbReference type="ARBA" id="ARBA00023016"/>
    </source>
</evidence>
<dbReference type="RefSeq" id="WP_330930115.1">
    <property type="nucleotide sequence ID" value="NZ_CP119075.1"/>
</dbReference>
<reference evidence="12" key="1">
    <citation type="submission" date="2023-03" db="EMBL/GenBank/DDBJ databases">
        <title>Lomoglobus Profundus gen. nov., sp. nov., a novel member of the phylum Verrucomicrobia, isolated from deep-marine sediment of South China Sea.</title>
        <authorList>
            <person name="Ahmad T."/>
            <person name="Ishaq S.E."/>
            <person name="Wang F."/>
        </authorList>
    </citation>
    <scope>NUCLEOTIDE SEQUENCE</scope>
    <source>
        <strain evidence="12">LMO-M01</strain>
    </source>
</reference>
<evidence type="ECO:0000313" key="13">
    <source>
        <dbReference type="Proteomes" id="UP001218638"/>
    </source>
</evidence>
<dbReference type="Proteomes" id="UP001218638">
    <property type="component" value="Chromosome"/>
</dbReference>
<keyword evidence="7 10" id="KW-0472">Membrane</keyword>
<dbReference type="InterPro" id="IPR006685">
    <property type="entry name" value="MscS_channel_2nd"/>
</dbReference>
<evidence type="ECO:0000256" key="5">
    <source>
        <dbReference type="ARBA" id="ARBA00022989"/>
    </source>
</evidence>
<dbReference type="GO" id="GO:0008381">
    <property type="term" value="F:mechanosensitive monoatomic ion channel activity"/>
    <property type="evidence" value="ECO:0007669"/>
    <property type="project" value="InterPro"/>
</dbReference>
<gene>
    <name evidence="12" type="ORF">PXH66_01805</name>
</gene>